<dbReference type="InterPro" id="IPR012338">
    <property type="entry name" value="Beta-lactam/transpept-like"/>
</dbReference>
<dbReference type="RefSeq" id="WP_152262856.1">
    <property type="nucleotide sequence ID" value="NZ_VOKX01000010.1"/>
</dbReference>
<dbReference type="Gene3D" id="3.40.710.10">
    <property type="entry name" value="DD-peptidase/beta-lactamase superfamily"/>
    <property type="match status" value="1"/>
</dbReference>
<dbReference type="SUPFAM" id="SSF56601">
    <property type="entry name" value="beta-lactamase/transpeptidase-like"/>
    <property type="match status" value="1"/>
</dbReference>
<proteinExistence type="predicted"/>
<protein>
    <submittedName>
        <fullName evidence="2">Beta-lactamase family protein</fullName>
    </submittedName>
</protein>
<dbReference type="PANTHER" id="PTHR46825:SF7">
    <property type="entry name" value="D-ALANYL-D-ALANINE CARBOXYPEPTIDASE"/>
    <property type="match status" value="1"/>
</dbReference>
<feature type="domain" description="Beta-lactamase-related" evidence="1">
    <location>
        <begin position="69"/>
        <end position="399"/>
    </location>
</feature>
<dbReference type="InterPro" id="IPR001466">
    <property type="entry name" value="Beta-lactam-related"/>
</dbReference>
<evidence type="ECO:0000259" key="1">
    <source>
        <dbReference type="Pfam" id="PF00144"/>
    </source>
</evidence>
<gene>
    <name evidence="2" type="ORF">FRZ00_07070</name>
</gene>
<evidence type="ECO:0000313" key="2">
    <source>
        <dbReference type="EMBL" id="KAB7849182.1"/>
    </source>
</evidence>
<comment type="caution">
    <text evidence="2">The sequence shown here is derived from an EMBL/GenBank/DDBJ whole genome shotgun (WGS) entry which is preliminary data.</text>
</comment>
<keyword evidence="3" id="KW-1185">Reference proteome</keyword>
<organism evidence="2 3">
    <name type="scientific">Streptomyces mobaraensis</name>
    <name type="common">Streptoverticillium mobaraense</name>
    <dbReference type="NCBI Taxonomy" id="35621"/>
    <lineage>
        <taxon>Bacteria</taxon>
        <taxon>Bacillati</taxon>
        <taxon>Actinomycetota</taxon>
        <taxon>Actinomycetes</taxon>
        <taxon>Kitasatosporales</taxon>
        <taxon>Streptomycetaceae</taxon>
        <taxon>Streptomyces</taxon>
    </lineage>
</organism>
<dbReference type="AlphaFoldDB" id="A0A5N5WBS5"/>
<sequence>MRVRGRDRRPNRRSGGAVLAGGAVAAVVALLTGLTPATPSQAAAPNGLEGQTRTLDKDVRALRSAGGDVRVLAEVDTGRGVLRSRAGGGSAPTPWDARFRIASTTKTFTSVVVLQLAAEGKLSLDDTVEKWLPGVVKGQGNDGSRITVRDLLRQTSGLFDYVRDPELGRALAEGFDKVRHDTTPAAQWVAVAMRHRPLFTPDHAHPRWAYSNTNYLLAGMIAEKAGGLGWREQVEHRVIAPLGLRDTSVPGANPYLPGPHARVTLRTPDGKVTDVTDHSIQHTADSGVVSTTADLRTFFRALAGGKLLPPAQLREMRRTVARTGDTDDLAQWPDGGYGLGVRWTPLSCGGGYWHHEGDGFGSYTRTGVTPDGRRSVAVSITSDGGTPDLVRLNKAARKLADDALCGRAER</sequence>
<name>A0A5N5WBS5_STRMB</name>
<accession>A0A5N5WBS5</accession>
<evidence type="ECO:0000313" key="3">
    <source>
        <dbReference type="Proteomes" id="UP000327000"/>
    </source>
</evidence>
<dbReference type="EMBL" id="VOKX01000010">
    <property type="protein sequence ID" value="KAB7849182.1"/>
    <property type="molecule type" value="Genomic_DNA"/>
</dbReference>
<reference evidence="2 3" key="1">
    <citation type="journal article" date="2019" name="Microb. Cell Fact.">
        <title>Exploring novel herbicidin analogues by transcriptional regulator overexpression and MS/MS molecular networking.</title>
        <authorList>
            <person name="Shi Y."/>
            <person name="Gu R."/>
            <person name="Li Y."/>
            <person name="Wang X."/>
            <person name="Ren W."/>
            <person name="Li X."/>
            <person name="Wang L."/>
            <person name="Xie Y."/>
            <person name="Hong B."/>
        </authorList>
    </citation>
    <scope>NUCLEOTIDE SEQUENCE [LARGE SCALE GENOMIC DNA]</scope>
    <source>
        <strain evidence="2 3">US-43</strain>
    </source>
</reference>
<dbReference type="PANTHER" id="PTHR46825">
    <property type="entry name" value="D-ALANYL-D-ALANINE-CARBOXYPEPTIDASE/ENDOPEPTIDASE AMPH"/>
    <property type="match status" value="1"/>
</dbReference>
<dbReference type="OrthoDB" id="5177574at2"/>
<dbReference type="Pfam" id="PF00144">
    <property type="entry name" value="Beta-lactamase"/>
    <property type="match status" value="1"/>
</dbReference>
<dbReference type="Proteomes" id="UP000327000">
    <property type="component" value="Unassembled WGS sequence"/>
</dbReference>
<dbReference type="InterPro" id="IPR050491">
    <property type="entry name" value="AmpC-like"/>
</dbReference>